<reference evidence="1" key="1">
    <citation type="submission" date="2018-06" db="EMBL/GenBank/DDBJ databases">
        <authorList>
            <person name="Zhirakovskaya E."/>
        </authorList>
    </citation>
    <scope>NUCLEOTIDE SEQUENCE</scope>
</reference>
<gene>
    <name evidence="1" type="ORF">MNBD_CHLOROFLEXI01-4607</name>
</gene>
<evidence type="ECO:0000313" key="1">
    <source>
        <dbReference type="EMBL" id="VAW31210.1"/>
    </source>
</evidence>
<protein>
    <submittedName>
        <fullName evidence="1">Uncharacterized protein</fullName>
    </submittedName>
</protein>
<name>A0A3B0UPZ3_9ZZZZ</name>
<dbReference type="AlphaFoldDB" id="A0A3B0UPZ3"/>
<dbReference type="EMBL" id="UOEU01000180">
    <property type="protein sequence ID" value="VAW31210.1"/>
    <property type="molecule type" value="Genomic_DNA"/>
</dbReference>
<proteinExistence type="predicted"/>
<organism evidence="1">
    <name type="scientific">hydrothermal vent metagenome</name>
    <dbReference type="NCBI Taxonomy" id="652676"/>
    <lineage>
        <taxon>unclassified sequences</taxon>
        <taxon>metagenomes</taxon>
        <taxon>ecological metagenomes</taxon>
    </lineage>
</organism>
<sequence>MPQINIGKLPRPGNETGMIDGIDLPIVSNRLHRLANNGIIFCGSSFPIISRHQRFHPLSRLTYRKNIPMSFMQRDFNAGQQQNVGWLTELLPSPNLIVIGY</sequence>
<accession>A0A3B0UPZ3</accession>